<dbReference type="AlphaFoldDB" id="A0A0P1MZI0"/>
<dbReference type="InterPro" id="IPR021458">
    <property type="entry name" value="Rv0495c"/>
</dbReference>
<protein>
    <recommendedName>
        <fullName evidence="4">DUF3109 domain-containing protein</fullName>
    </recommendedName>
</protein>
<evidence type="ECO:0000256" key="1">
    <source>
        <dbReference type="ARBA" id="ARBA00093770"/>
    </source>
</evidence>
<evidence type="ECO:0008006" key="4">
    <source>
        <dbReference type="Google" id="ProtNLM"/>
    </source>
</evidence>
<gene>
    <name evidence="2" type="ORF">JGI23_01058</name>
</gene>
<evidence type="ECO:0000313" key="2">
    <source>
        <dbReference type="EMBL" id="CUT01512.1"/>
    </source>
</evidence>
<accession>A0A0P1MZI0</accession>
<dbReference type="EMBL" id="CZVW01000009">
    <property type="protein sequence ID" value="CUT01512.1"/>
    <property type="molecule type" value="Genomic_DNA"/>
</dbReference>
<reference evidence="3" key="1">
    <citation type="submission" date="2015-11" db="EMBL/GenBank/DDBJ databases">
        <authorList>
            <person name="Varghese N."/>
        </authorList>
    </citation>
    <scope>NUCLEOTIDE SEQUENCE [LARGE SCALE GENOMIC DNA]</scope>
    <source>
        <strain evidence="3">JGI-23</strain>
    </source>
</reference>
<dbReference type="Proteomes" id="UP000199197">
    <property type="component" value="Unassembled WGS sequence"/>
</dbReference>
<proteinExistence type="inferred from homology"/>
<sequence length="198" mass="22691">MSGKAIFIDGIFIDPEIANSYFACDIEKCKGACCFMEGEYGAPLLEEEIDLIKNSLSVVKKYLPEKNVKFIEENGFFEKTEIGYSTKCINNRECVFVFWENGIARCSFEKAFLNGEISFRKPVSCHLFPLRNYSLNGALVGGDVLKYVKISECKPAIKKGEREKIKLYEFLKPALTRHFGQEWFNKMVKIFESLNNGR</sequence>
<comment type="similarity">
    <text evidence="1">Belongs to the Rv0495c family.</text>
</comment>
<keyword evidence="3" id="KW-1185">Reference proteome</keyword>
<name>A0A0P1MZI0_9BACT</name>
<organism evidence="2 3">
    <name type="scientific">Candidatus Chryseopegocella kryptomonas</name>
    <dbReference type="NCBI Taxonomy" id="1633643"/>
    <lineage>
        <taxon>Bacteria</taxon>
        <taxon>Pseudomonadati</taxon>
        <taxon>Candidatus Kryptoniota</taxon>
        <taxon>Candidatus Chryseopegocella</taxon>
    </lineage>
</organism>
<evidence type="ECO:0000313" key="3">
    <source>
        <dbReference type="Proteomes" id="UP000199197"/>
    </source>
</evidence>
<dbReference type="OrthoDB" id="597501at2"/>
<dbReference type="Pfam" id="PF11307">
    <property type="entry name" value="DUF3109"/>
    <property type="match status" value="1"/>
</dbReference>
<dbReference type="RefSeq" id="WP_092349601.1">
    <property type="nucleotide sequence ID" value="NZ_CZVW01000009.1"/>
</dbReference>